<reference evidence="26" key="1">
    <citation type="journal article" date="2021" name="Genome Biol. Evol.">
        <title>A High-Quality Reference Genome for a Parasitic Bivalve with Doubly Uniparental Inheritance (Bivalvia: Unionida).</title>
        <authorList>
            <person name="Smith C.H."/>
        </authorList>
    </citation>
    <scope>NUCLEOTIDE SEQUENCE</scope>
    <source>
        <strain evidence="26">CHS0354</strain>
    </source>
</reference>
<dbReference type="InterPro" id="IPR017441">
    <property type="entry name" value="Protein_kinase_ATP_BS"/>
</dbReference>
<dbReference type="GO" id="GO:0005516">
    <property type="term" value="F:calmodulin binding"/>
    <property type="evidence" value="ECO:0007669"/>
    <property type="project" value="UniProtKB-KW"/>
</dbReference>
<dbReference type="SMART" id="SM00220">
    <property type="entry name" value="S_TKc"/>
    <property type="match status" value="1"/>
</dbReference>
<keyword evidence="15" id="KW-0460">Magnesium</keyword>
<dbReference type="FunFam" id="2.60.40.10:FF:000214">
    <property type="entry name" value="titin isoform X1"/>
    <property type="match status" value="1"/>
</dbReference>
<dbReference type="InterPro" id="IPR003598">
    <property type="entry name" value="Ig_sub2"/>
</dbReference>
<dbReference type="Gene3D" id="1.10.510.10">
    <property type="entry name" value="Transferase(Phosphotransferase) domain 1"/>
    <property type="match status" value="1"/>
</dbReference>
<evidence type="ECO:0000256" key="16">
    <source>
        <dbReference type="ARBA" id="ARBA00022860"/>
    </source>
</evidence>
<dbReference type="FunFam" id="2.60.40.10:FF:000002">
    <property type="entry name" value="Titin a"/>
    <property type="match status" value="1"/>
</dbReference>
<dbReference type="Proteomes" id="UP001195483">
    <property type="component" value="Unassembled WGS sequence"/>
</dbReference>
<keyword evidence="7" id="KW-0597">Phosphoprotein</keyword>
<name>A0AAE0VQF1_9BIVA</name>
<dbReference type="InterPro" id="IPR007110">
    <property type="entry name" value="Ig-like_dom"/>
</dbReference>
<feature type="compositionally biased region" description="Basic and acidic residues" evidence="22">
    <location>
        <begin position="4338"/>
        <end position="4351"/>
    </location>
</feature>
<feature type="domain" description="Ig-like" evidence="24">
    <location>
        <begin position="4555"/>
        <end position="4644"/>
    </location>
</feature>
<dbReference type="SMART" id="SM00060">
    <property type="entry name" value="FN3"/>
    <property type="match status" value="15"/>
</dbReference>
<evidence type="ECO:0000256" key="19">
    <source>
        <dbReference type="ARBA" id="ARBA00047899"/>
    </source>
</evidence>
<feature type="domain" description="Ig-like" evidence="24">
    <location>
        <begin position="90"/>
        <end position="182"/>
    </location>
</feature>
<proteinExistence type="inferred from homology"/>
<feature type="domain" description="Fibronectin type-III" evidence="25">
    <location>
        <begin position="3286"/>
        <end position="3381"/>
    </location>
</feature>
<keyword evidence="18" id="KW-0393">Immunoglobulin domain</keyword>
<feature type="compositionally biased region" description="Basic and acidic residues" evidence="22">
    <location>
        <begin position="858"/>
        <end position="877"/>
    </location>
</feature>
<feature type="domain" description="Fibronectin type-III" evidence="25">
    <location>
        <begin position="1497"/>
        <end position="1591"/>
    </location>
</feature>
<dbReference type="FunFam" id="2.60.40.10:FF:000003">
    <property type="entry name" value="Titin isoform E"/>
    <property type="match status" value="4"/>
</dbReference>
<feature type="domain" description="Ig-like" evidence="24">
    <location>
        <begin position="3480"/>
        <end position="3572"/>
    </location>
</feature>
<feature type="domain" description="Ig-like" evidence="24">
    <location>
        <begin position="1894"/>
        <end position="1982"/>
    </location>
</feature>
<evidence type="ECO:0000259" key="25">
    <source>
        <dbReference type="PROSITE" id="PS50853"/>
    </source>
</evidence>
<comment type="subcellular location">
    <subcellularLocation>
        <location evidence="2">Cytoplasm</location>
        <location evidence="2">Myofibril</location>
        <location evidence="2">Sarcomere</location>
    </subcellularLocation>
</comment>
<dbReference type="PROSITE" id="PS00107">
    <property type="entry name" value="PROTEIN_KINASE_ATP"/>
    <property type="match status" value="1"/>
</dbReference>
<keyword evidence="27" id="KW-1185">Reference proteome</keyword>
<feature type="binding site" evidence="21">
    <location>
        <position position="3756"/>
    </location>
    <ligand>
        <name>ATP</name>
        <dbReference type="ChEBI" id="CHEBI:30616"/>
    </ligand>
</feature>
<dbReference type="FunFam" id="2.60.40.10:FF:000714">
    <property type="entry name" value="Titin novex-3"/>
    <property type="match status" value="1"/>
</dbReference>
<feature type="region of interest" description="Disordered" evidence="22">
    <location>
        <begin position="2874"/>
        <end position="2898"/>
    </location>
</feature>
<evidence type="ECO:0000256" key="13">
    <source>
        <dbReference type="ARBA" id="ARBA00022837"/>
    </source>
</evidence>
<evidence type="ECO:0000313" key="27">
    <source>
        <dbReference type="Proteomes" id="UP001195483"/>
    </source>
</evidence>
<feature type="domain" description="Fibronectin type-III" evidence="25">
    <location>
        <begin position="1991"/>
        <end position="2086"/>
    </location>
</feature>
<feature type="compositionally biased region" description="Low complexity" evidence="22">
    <location>
        <begin position="4328"/>
        <end position="4337"/>
    </location>
</feature>
<dbReference type="InterPro" id="IPR003599">
    <property type="entry name" value="Ig_sub"/>
</dbReference>
<evidence type="ECO:0000256" key="20">
    <source>
        <dbReference type="ARBA" id="ARBA00048679"/>
    </source>
</evidence>
<dbReference type="PROSITE" id="PS50853">
    <property type="entry name" value="FN3"/>
    <property type="match status" value="15"/>
</dbReference>
<keyword evidence="10" id="KW-0677">Repeat</keyword>
<feature type="domain" description="Fibronectin type-III" evidence="25">
    <location>
        <begin position="2795"/>
        <end position="2890"/>
    </location>
</feature>
<dbReference type="FunFam" id="2.60.40.10:FF:000127">
    <property type="entry name" value="titin isoform X1"/>
    <property type="match status" value="5"/>
</dbReference>
<feature type="compositionally biased region" description="Acidic residues" evidence="22">
    <location>
        <begin position="637"/>
        <end position="653"/>
    </location>
</feature>
<dbReference type="CDD" id="cd00096">
    <property type="entry name" value="Ig"/>
    <property type="match status" value="3"/>
</dbReference>
<dbReference type="SUPFAM" id="SSF48726">
    <property type="entry name" value="Immunoglobulin"/>
    <property type="match status" value="23"/>
</dbReference>
<evidence type="ECO:0000256" key="4">
    <source>
        <dbReference type="ARBA" id="ARBA00012513"/>
    </source>
</evidence>
<feature type="domain" description="Fibronectin type-III" evidence="25">
    <location>
        <begin position="2497"/>
        <end position="2593"/>
    </location>
</feature>
<comment type="catalytic activity">
    <reaction evidence="20">
        <text>L-seryl-[protein] + ATP = O-phospho-L-seryl-[protein] + ADP + H(+)</text>
        <dbReference type="Rhea" id="RHEA:17989"/>
        <dbReference type="Rhea" id="RHEA-COMP:9863"/>
        <dbReference type="Rhea" id="RHEA-COMP:11604"/>
        <dbReference type="ChEBI" id="CHEBI:15378"/>
        <dbReference type="ChEBI" id="CHEBI:29999"/>
        <dbReference type="ChEBI" id="CHEBI:30616"/>
        <dbReference type="ChEBI" id="CHEBI:83421"/>
        <dbReference type="ChEBI" id="CHEBI:456216"/>
        <dbReference type="EC" id="2.7.11.1"/>
    </reaction>
</comment>
<dbReference type="PROSITE" id="PS50835">
    <property type="entry name" value="IG_LIKE"/>
    <property type="match status" value="18"/>
</dbReference>
<dbReference type="FunFam" id="3.30.200.20:FF:000249">
    <property type="entry name" value="twitchin isoform X2"/>
    <property type="match status" value="1"/>
</dbReference>
<keyword evidence="11 21" id="KW-0547">Nucleotide-binding</keyword>
<keyword evidence="8" id="KW-0808">Transferase</keyword>
<dbReference type="SUPFAM" id="SSF49265">
    <property type="entry name" value="Fibronectin type III"/>
    <property type="match status" value="9"/>
</dbReference>
<dbReference type="GO" id="GO:0005524">
    <property type="term" value="F:ATP binding"/>
    <property type="evidence" value="ECO:0007669"/>
    <property type="project" value="UniProtKB-UniRule"/>
</dbReference>
<feature type="domain" description="Protein kinase" evidence="23">
    <location>
        <begin position="3727"/>
        <end position="3982"/>
    </location>
</feature>
<reference evidence="26" key="2">
    <citation type="journal article" date="2021" name="Genome Biol. Evol.">
        <title>Developing a high-quality reference genome for a parasitic bivalve with doubly uniparental inheritance (Bivalvia: Unionida).</title>
        <authorList>
            <person name="Smith C.H."/>
        </authorList>
    </citation>
    <scope>NUCLEOTIDE SEQUENCE</scope>
    <source>
        <strain evidence="26">CHS0354</strain>
        <tissue evidence="26">Mantle</tissue>
    </source>
</reference>
<feature type="domain" description="Ig-like" evidence="24">
    <location>
        <begin position="3387"/>
        <end position="3475"/>
    </location>
</feature>
<feature type="region of interest" description="Disordered" evidence="22">
    <location>
        <begin position="402"/>
        <end position="653"/>
    </location>
</feature>
<dbReference type="PROSITE" id="PS00108">
    <property type="entry name" value="PROTEIN_KINASE_ST"/>
    <property type="match status" value="1"/>
</dbReference>
<evidence type="ECO:0000256" key="22">
    <source>
        <dbReference type="SAM" id="MobiDB-lite"/>
    </source>
</evidence>
<dbReference type="InterPro" id="IPR013783">
    <property type="entry name" value="Ig-like_fold"/>
</dbReference>
<feature type="domain" description="Ig-like" evidence="24">
    <location>
        <begin position="2997"/>
        <end position="3087"/>
    </location>
</feature>
<evidence type="ECO:0000256" key="8">
    <source>
        <dbReference type="ARBA" id="ARBA00022679"/>
    </source>
</evidence>
<feature type="domain" description="Ig-like" evidence="24">
    <location>
        <begin position="4353"/>
        <end position="4442"/>
    </location>
</feature>
<comment type="catalytic activity">
    <reaction evidence="19">
        <text>L-threonyl-[protein] + ATP = O-phospho-L-threonyl-[protein] + ADP + H(+)</text>
        <dbReference type="Rhea" id="RHEA:46608"/>
        <dbReference type="Rhea" id="RHEA-COMP:11060"/>
        <dbReference type="Rhea" id="RHEA-COMP:11605"/>
        <dbReference type="ChEBI" id="CHEBI:15378"/>
        <dbReference type="ChEBI" id="CHEBI:30013"/>
        <dbReference type="ChEBI" id="CHEBI:30616"/>
        <dbReference type="ChEBI" id="CHEBI:61977"/>
        <dbReference type="ChEBI" id="CHEBI:456216"/>
        <dbReference type="EC" id="2.7.11.1"/>
    </reaction>
</comment>
<dbReference type="Pfam" id="PF00041">
    <property type="entry name" value="fn3"/>
    <property type="match status" value="15"/>
</dbReference>
<feature type="region of interest" description="Disordered" evidence="22">
    <location>
        <begin position="805"/>
        <end position="887"/>
    </location>
</feature>
<evidence type="ECO:0000256" key="3">
    <source>
        <dbReference type="ARBA" id="ARBA00006692"/>
    </source>
</evidence>
<feature type="compositionally biased region" description="Basic and acidic residues" evidence="22">
    <location>
        <begin position="4161"/>
        <end position="4178"/>
    </location>
</feature>
<dbReference type="FunFam" id="2.60.40.10:FF:000147">
    <property type="entry name" value="Myosin light chain kinase"/>
    <property type="match status" value="1"/>
</dbReference>
<feature type="region of interest" description="Disordered" evidence="22">
    <location>
        <begin position="675"/>
        <end position="700"/>
    </location>
</feature>
<organism evidence="26 27">
    <name type="scientific">Potamilus streckersoni</name>
    <dbReference type="NCBI Taxonomy" id="2493646"/>
    <lineage>
        <taxon>Eukaryota</taxon>
        <taxon>Metazoa</taxon>
        <taxon>Spiralia</taxon>
        <taxon>Lophotrochozoa</taxon>
        <taxon>Mollusca</taxon>
        <taxon>Bivalvia</taxon>
        <taxon>Autobranchia</taxon>
        <taxon>Heteroconchia</taxon>
        <taxon>Palaeoheterodonta</taxon>
        <taxon>Unionida</taxon>
        <taxon>Unionoidea</taxon>
        <taxon>Unionidae</taxon>
        <taxon>Ambleminae</taxon>
        <taxon>Lampsilini</taxon>
        <taxon>Potamilus</taxon>
    </lineage>
</organism>
<dbReference type="Gene3D" id="3.30.200.20">
    <property type="entry name" value="Phosphorylase Kinase, domain 1"/>
    <property type="match status" value="1"/>
</dbReference>
<dbReference type="GO" id="GO:0031672">
    <property type="term" value="C:A band"/>
    <property type="evidence" value="ECO:0007669"/>
    <property type="project" value="UniProtKB-ARBA"/>
</dbReference>
<feature type="domain" description="Fibronectin type-III" evidence="25">
    <location>
        <begin position="2896"/>
        <end position="2991"/>
    </location>
</feature>
<dbReference type="SMART" id="SM00409">
    <property type="entry name" value="IG"/>
    <property type="match status" value="23"/>
</dbReference>
<dbReference type="PRINTS" id="PR00014">
    <property type="entry name" value="FNTYPEIII"/>
</dbReference>
<feature type="domain" description="Fibronectin type-III" evidence="25">
    <location>
        <begin position="2092"/>
        <end position="2186"/>
    </location>
</feature>
<feature type="domain" description="Ig-like" evidence="24">
    <location>
        <begin position="4458"/>
        <end position="4538"/>
    </location>
</feature>
<dbReference type="EC" id="2.7.11.1" evidence="4"/>
<keyword evidence="9" id="KW-0479">Metal-binding</keyword>
<keyword evidence="13" id="KW-0106">Calcium</keyword>
<feature type="domain" description="Fibronectin type-III" evidence="25">
    <location>
        <begin position="3182"/>
        <end position="3280"/>
    </location>
</feature>
<feature type="domain" description="Ig-like" evidence="24">
    <location>
        <begin position="2592"/>
        <end position="2687"/>
    </location>
</feature>
<dbReference type="FunFam" id="2.60.40.10:FF:000160">
    <property type="entry name" value="Titin a"/>
    <property type="match status" value="1"/>
</dbReference>
<accession>A0AAE0VQF1</accession>
<feature type="domain" description="Ig-like" evidence="24">
    <location>
        <begin position="1"/>
        <end position="77"/>
    </location>
</feature>
<comment type="similarity">
    <text evidence="3">Belongs to the protein kinase superfamily. CAMK Ser/Thr protein kinase family.</text>
</comment>
<dbReference type="GO" id="GO:0060298">
    <property type="term" value="P:positive regulation of sarcomere organization"/>
    <property type="evidence" value="ECO:0007669"/>
    <property type="project" value="UniProtKB-ARBA"/>
</dbReference>
<dbReference type="FunFam" id="2.60.40.10:FF:000031">
    <property type="entry name" value="Myosin-binding protein C, slow type"/>
    <property type="match status" value="5"/>
</dbReference>
<feature type="domain" description="Fibronectin type-III" evidence="25">
    <location>
        <begin position="1398"/>
        <end position="1491"/>
    </location>
</feature>
<feature type="domain" description="Fibronectin type-III" evidence="25">
    <location>
        <begin position="2695"/>
        <end position="2788"/>
    </location>
</feature>
<protein>
    <recommendedName>
        <fullName evidence="4">non-specific serine/threonine protein kinase</fullName>
        <ecNumber evidence="4">2.7.11.1</ecNumber>
    </recommendedName>
</protein>
<feature type="domain" description="Ig-like" evidence="24">
    <location>
        <begin position="4050"/>
        <end position="4135"/>
    </location>
</feature>
<evidence type="ECO:0000259" key="23">
    <source>
        <dbReference type="PROSITE" id="PS50011"/>
    </source>
</evidence>
<dbReference type="Pfam" id="PF07679">
    <property type="entry name" value="I-set"/>
    <property type="match status" value="20"/>
</dbReference>
<feature type="domain" description="Ig-like" evidence="24">
    <location>
        <begin position="1118"/>
        <end position="1203"/>
    </location>
</feature>
<feature type="domain" description="Ig-like" evidence="24">
    <location>
        <begin position="301"/>
        <end position="389"/>
    </location>
</feature>
<feature type="domain" description="Fibronectin type-III" evidence="25">
    <location>
        <begin position="2396"/>
        <end position="2491"/>
    </location>
</feature>
<keyword evidence="14 21" id="KW-0067">ATP-binding</keyword>
<dbReference type="CDD" id="cd05748">
    <property type="entry name" value="Ig_Titin_like"/>
    <property type="match status" value="2"/>
</dbReference>
<feature type="domain" description="Fibronectin type-III" evidence="25">
    <location>
        <begin position="3577"/>
        <end position="3671"/>
    </location>
</feature>
<feature type="compositionally biased region" description="Basic and acidic residues" evidence="22">
    <location>
        <begin position="402"/>
        <end position="620"/>
    </location>
</feature>
<dbReference type="InterPro" id="IPR013098">
    <property type="entry name" value="Ig_I-set"/>
</dbReference>
<dbReference type="PANTHER" id="PTHR13817">
    <property type="entry name" value="TITIN"/>
    <property type="match status" value="1"/>
</dbReference>
<dbReference type="GO" id="GO:0046872">
    <property type="term" value="F:metal ion binding"/>
    <property type="evidence" value="ECO:0007669"/>
    <property type="project" value="UniProtKB-KW"/>
</dbReference>
<dbReference type="FunFam" id="2.60.40.10:FF:000034">
    <property type="entry name" value="Titin isoform A"/>
    <property type="match status" value="1"/>
</dbReference>
<feature type="region of interest" description="Disordered" evidence="22">
    <location>
        <begin position="4317"/>
        <end position="4351"/>
    </location>
</feature>
<evidence type="ECO:0000256" key="7">
    <source>
        <dbReference type="ARBA" id="ARBA00022553"/>
    </source>
</evidence>
<dbReference type="InterPro" id="IPR008271">
    <property type="entry name" value="Ser/Thr_kinase_AS"/>
</dbReference>
<feature type="domain" description="Ig-like" evidence="24">
    <location>
        <begin position="1301"/>
        <end position="1388"/>
    </location>
</feature>
<reference evidence="26" key="3">
    <citation type="submission" date="2023-05" db="EMBL/GenBank/DDBJ databases">
        <authorList>
            <person name="Smith C.H."/>
        </authorList>
    </citation>
    <scope>NUCLEOTIDE SEQUENCE</scope>
    <source>
        <strain evidence="26">CHS0354</strain>
        <tissue evidence="26">Mantle</tissue>
    </source>
</reference>
<feature type="domain" description="Ig-like" evidence="24">
    <location>
        <begin position="194"/>
        <end position="288"/>
    </location>
</feature>
<feature type="compositionally biased region" description="Basic and acidic residues" evidence="22">
    <location>
        <begin position="685"/>
        <end position="700"/>
    </location>
</feature>
<dbReference type="FunFam" id="2.60.40.10:FF:000056">
    <property type="entry name" value="twitchin isoform X4"/>
    <property type="match status" value="4"/>
</dbReference>
<dbReference type="FunFam" id="2.60.40.10:FF:000097">
    <property type="entry name" value="Bent, isoform F"/>
    <property type="match status" value="1"/>
</dbReference>
<keyword evidence="16" id="KW-0112">Calmodulin-binding</keyword>
<evidence type="ECO:0000256" key="2">
    <source>
        <dbReference type="ARBA" id="ARBA00004204"/>
    </source>
</evidence>
<evidence type="ECO:0000256" key="5">
    <source>
        <dbReference type="ARBA" id="ARBA00022490"/>
    </source>
</evidence>
<evidence type="ECO:0000256" key="6">
    <source>
        <dbReference type="ARBA" id="ARBA00022527"/>
    </source>
</evidence>
<evidence type="ECO:0000313" key="26">
    <source>
        <dbReference type="EMBL" id="KAK3585392.1"/>
    </source>
</evidence>
<feature type="domain" description="Fibronectin type-III" evidence="25">
    <location>
        <begin position="1697"/>
        <end position="1789"/>
    </location>
</feature>
<evidence type="ECO:0000256" key="14">
    <source>
        <dbReference type="ARBA" id="ARBA00022840"/>
    </source>
</evidence>
<keyword evidence="17" id="KW-1015">Disulfide bond</keyword>
<dbReference type="EMBL" id="JAEAOA010001226">
    <property type="protein sequence ID" value="KAK3585392.1"/>
    <property type="molecule type" value="Genomic_DNA"/>
</dbReference>
<dbReference type="InterPro" id="IPR003961">
    <property type="entry name" value="FN3_dom"/>
</dbReference>
<gene>
    <name evidence="26" type="ORF">CHS0354_020104</name>
</gene>
<dbReference type="PROSITE" id="PS50011">
    <property type="entry name" value="PROTEIN_KINASE_DOM"/>
    <property type="match status" value="1"/>
</dbReference>
<evidence type="ECO:0000256" key="21">
    <source>
        <dbReference type="PROSITE-ProRule" id="PRU10141"/>
    </source>
</evidence>
<dbReference type="InterPro" id="IPR011009">
    <property type="entry name" value="Kinase-like_dom_sf"/>
</dbReference>
<feature type="domain" description="Ig-like" evidence="24">
    <location>
        <begin position="1206"/>
        <end position="1293"/>
    </location>
</feature>
<evidence type="ECO:0000256" key="18">
    <source>
        <dbReference type="ARBA" id="ARBA00023319"/>
    </source>
</evidence>
<dbReference type="InterPro" id="IPR050964">
    <property type="entry name" value="Striated_Muscle_Regulatory"/>
</dbReference>
<dbReference type="Gene3D" id="2.60.40.10">
    <property type="entry name" value="Immunoglobulins"/>
    <property type="match status" value="38"/>
</dbReference>
<feature type="domain" description="Fibronectin type-III" evidence="25">
    <location>
        <begin position="2192"/>
        <end position="2286"/>
    </location>
</feature>
<dbReference type="FunFam" id="2.60.40.10:FF:000107">
    <property type="entry name" value="Myosin, light chain kinase a"/>
    <property type="match status" value="2"/>
</dbReference>
<feature type="domain" description="Ig-like" evidence="24">
    <location>
        <begin position="1027"/>
        <end position="1102"/>
    </location>
</feature>
<dbReference type="FunFam" id="2.60.40.10:FF:000425">
    <property type="entry name" value="Myosin light chain kinase"/>
    <property type="match status" value="2"/>
</dbReference>
<evidence type="ECO:0000256" key="10">
    <source>
        <dbReference type="ARBA" id="ARBA00022737"/>
    </source>
</evidence>
<dbReference type="FunFam" id="1.10.510.10:FF:000321">
    <property type="entry name" value="Bent, isoform C"/>
    <property type="match status" value="1"/>
</dbReference>
<feature type="region of interest" description="Disordered" evidence="22">
    <location>
        <begin position="4145"/>
        <end position="4178"/>
    </location>
</feature>
<dbReference type="GO" id="GO:0045989">
    <property type="term" value="P:positive regulation of striated muscle contraction"/>
    <property type="evidence" value="ECO:0007669"/>
    <property type="project" value="UniProtKB-ARBA"/>
</dbReference>
<sequence>MSCIMEAKPAPNIRWFRDAQEISQAGRYSLTLEKSADSDDGYTAVLQIKDPKAEDGGSYKCTASNEHGESNANITLNFQGKEPQKVGKAPTFKEKPKITQDNTSRNITVECICIASPKPSITWYKDNATLSESTNIKMRVTESGEEYTIHLDILNFTKEDSGQYKIIAKNEAGEGTASITINLDQGEKKPEPGPQVKDKKVTLENNGQRLVIQIFVIAPMKPTAMWFQGGVPVKSGGKFFLDIRPSKGAKDEYVLTMEIKAPSDKDSGSYKCVTKTSQGETTETLNINIKELQQEAKGEAPKFTQKLSPQNVLDGSAVDFIAKVTGTEPVQVKWSKDNKPIENSDVYKITYDKGTCQLHINEVFPEDAGNYTIEVKNASGSTSSTASLGVQDNPNLEPKEAKLAEEKVKKQESKPEEKPKPKPEEKKPEEKLSPKPEEKKPSPKPEEKKPEEKPAPKPEEKKPAPKPEDKKPEEKPAPKPEEKKPAPKPEEKKPEEKPAPKPEEKKPAPKPEEKKPEEKPAPKPEEKKPTPKPEEKKPEEKPALKVGEKKLSPKLEEKKPEEKPAPKQEVKKPEEPKIKPEEKKVEEKPVPKQETKKPEEKPETKEEKKAAEEKPKEKKTGFRKQKHYNKAPTTILEEGDEVDDDEEGYDADEDVIPIIISDDLDGAEGELQGRKVGVKKQVQPEGKKIEGPTHTIREKPQNLSIIEGDTMKVEVPLDLAAGVEPPVVKFYRATRELKNDSRTTITYEPSGVAVLQVKKTRLPDEAKYTVILEQAGVSVDEATWSVFIKDPKDQTMDFRSLLKHRDAKRRAEDEEDIDWGTLKPGSKEAQQLSPGLRKTSVDKGRRLSQIEMTKMQLKKVEGGSESDEDKKDSRRQSIDGGNTLEIPAVMRRPSVEKLEALEQERRTSMSGRRASLVDLIPDWPTLQKREKPKEVPDKFLKELDDKKVIEGVQELLFEAQFCKPGAKYRWYKNKLEIFHGGKFHFDVDGLTYKLIIHNVKPEDAGKYILECNTCKTSAWLYVEAKEPEYDFTQKLPETYKIKRRKEGMLECFVSDTKAKVKWFKNGEPIEAIPDKLAIQRRENRCILKISNAQPEDEGLYSCSCGDIQTECKLIVEEPEWEFMKKLEDVEGVERERAIFECDVSDPEAEVTWWKEDKEIKAGGKYEFIKDGHKRRLVIKNCSIKDDAKYSCKMLSQETSARLFVEPDIKFFKKLEDRNEREKGTLMLECKASNPHSQPVKWLKDGQPINKDDQRMEISRKGESYKLIVNNLTQADAGEYECRVGDRPSKCNVTVEELPKPPKVDFSKLPKEIIVKKGEKIEIDIPYVGTPKPQAHWTKDDKSLNEANMHIETGDKNSKLLIAEAEREDSGVYCLTLTNEVGTEKVSITVKVLDKPGKPKGPLDVVDIFQDRCALLWDKPENDGNCPILNYVVEMKDTESDEWKKICDTEDLEIDVSDITPGHKYLFRVSAVNEMGQGEPLYADTEVLAKDPWDPTDPPSEPEVLDYDKDFIELGWLPPERENGAPVEKYILEVREKGGDWVKACEVPGNQTKGTIDGLKEGKEYECRVLAKNKAGLSDPSPSSPVVLTKARRVKPKIVNKNDLKSIQIKVGQSFTIPIEFIGEPAPQARWSVKSRDGTETPLALNDIMKVKNVPKNSTLTCSKAEKKESGDYVVVVENKHGSDSATIEVVVLGPPNRPRGPIDAKDITKDSCTVTWTPPEGDKDVTGYRVEKCDMQKGRWEPVKTVTGNECKVPKLQEGHEYKFRVIAENANGESEPLEMIRPILARNPYDEPYPPGQPQAAEQDRDHIKIKWEPPENDGGAPIKGYEVERKEPKSNRWMKITKAPVQNNEFLDDKVMPNKEYEYRVTAINEAGPSEPSLPSKPIIAKPTKEAPKIKLDALFGAKEIRVKAGEPLNLTMGISGAPTPTITWNKTGKPVSNKANYTNTDQEAKLAIPKAERGDTGKYTITATNAFGTESADIQVVVLDKPGAPRGPLEVFDVFADSCKISWKPPADDGGAPVTGYVVDKCEEGSDLWEKVPGSPTGETMQVKNLQDGKKYKFRVRAENIYGLGEPLETTVPVLAKNPFDKPGAPKDLEIEKYDKMSVTLKWKEPISDGGNPIKGYIVEKKDKYGDWTKVNNFPVKDTTLPVMGLKEGSLMEFRVCAINDGGPGEFSKATQPHTVRDPVFAAGAPSGLNLDKITKNSAELSWKKPTSDGGSKITGYVVEMKKLGSDEWIECAEVPATANNCTVAKLIEGEEYQFRVCAVNSLGPGEPSKPTNAVKAEDQPDKPRLKMTGVKDITVKAGQEFRIEVPYTAVPKPTATWSKEPGDIPTMPRLTTTILERKHQIELPQDKAVLVCMKAERGDSGTYKLTLKNPSGVGEGSVNVIVLDKPGPPTGPLEASSIKGESLTLSWKPPKDDGGIKVNNYIVEKRKEGTNRWTKVSSFLSTPECEVRNLEPGEKYEFRVSAENDQGVSEPLETVTPILAKLPYEKPGAPGTPKCKETTEDSITLTWTPPKNDGGNPIKGYAIEKREKGDDKWSKANFTDILDNEFTVKGLQAGKEYEFRVAAINTAGVGDFSVASNSIKAMPPPVAPKIGADFVAGRDITVKKGEPFKIVIPYTGSPVPTVVWKKEGYPVLDGKTVKFESTPNEIRLLNSSADKSDAGKYIATLTNEKGFDTASINVNVVDTPSKPEGPLEVLDVTPDSCVLKWNPPKEDGGSPITNYIIEKQDQRTGKWEGVSRFARSTSQEVYGLEPGHDYKFCVSAENQYGVSEPLETLQATTAQHPFTAPDAPGNVTAADIDEDYVTLNWTKPKNDGGRKIKGYVIEYKEPSSGRWKEANNFPVNDTSFKVTGLKKDTDYEFRVRAQNEAGLGEPSKPTDVIKTKPKYTKPGSPSVPEVANVGRNFVELTWDKPRNDGGNKITGYVVEKREKGSDSWLKATDYPVIDTRFLVSGLPENSEYEFRVAAVNAAGPGDWAETIKPIKIKEKIVGTAPEFIKKLHSTSAPLGGEATFTIQVHGKPLPEVVWYKNGIALGNATRSRITPHDDFVTLTLSDIYESDAGEIKCEIRNPLGTESCKCNLEVESPPRLEKELRDQTLSKGEQFKLKIPISGTGPFDVKVKKDNRELPENDRIKLSVFDDFATLMIKDAVMEDGGSYKFEISNRSGTATGGFNMKVVSPPGAPTGPLNVSDITKNSCKLSWKPPKEDGGSRVIHYSVEKQEIGKPYWSTVSSMCKDTGCDVHGLYENNQYLFRISAVNEFGNSEPLAAESPIVAKMPFDAPDAPGVPEVQEVGNDFVSLSWAKPNSDGGGRITGYWIEKQEHGNNVWSRVNTQPCITNMINIPNLIEDKKYEFRVFAENAAGLSKPSFASNTVKIKDPNAAVAPELVTQLRKQQAVEGKSVRFEVEITGTPKPEIQWFKGSRELSSGPKYDIYTEGDIHTLVIKDVFGEDADEYSIRATNKGGSKTSRADLEIRSPPKINVPPRFKDVCTFEKGESVVLKIPFTGNPKPSVKWIRDQQDVSGHRYHIEVSERHAFLTIKEATKEDDGPYRLQLENELGQDSAIFKIQINDRPDPPRFPVVENIRDDSVVLSWKPPLNDGGSFITEYVVEKCELPDTNKWIRCAATRFCFQNVQSLSPNKEYQFRVFAVNFYGRSDPCEPTGTIKTEEPDEVKRRKLGEDEFGRKIRGKYDGPRIDNYDKFYEDLWKKYVPQPVEIKQGSVYDYYDILEELGSGAFGVVHRCTEKATGRVFVAKFINTPYPLDKATVRNEINVMNQLHHPKLLTLKDAFDDKNEMVLILEFLSGGELFDRIAAEDYKMSEAEVINYMRQVCDGLKQMHENSIVHLDIKPENIMCDTQKSTNVKIIDFGLATKLNPDEIVKVTTATAEFAAPEIVDHEPVGFYTDMWAVGVLAYVLLSGLSPFAGEDDLETLQNVKRCDWEFDADAFANVSAEGKDFIRKLLLKNQHDRMTVHQALEHAWLKGDFSDRTQRIPSSRYDKIRQKIRDKYADWSAPRPAIGRIANFSSLRKHRPKEYQIYDSYFDRREAVPRFIRRPRTCTVTEGQIAKFDCKIIAVSPPIVTWYFENTMLTQSVKYMQKYRGNEFELKISRIKMDDKGEYVVKAENSFGKREELALLKVESAPERPSVSSRETTPIRRSRQQSELREFEKPKEDRPPDFEFDLRPRIIQVGNDFKLITVVQAFPVPKVTWYKNGKELEKDQHYVIQYSAGGVCSLEVQSANVDDSATYMCKAVNDLGQHETNCKVVVEDRSQIIDKKYKSITDSYSSSRYARRTSPSTSYGRSTSIDSSAYSLISKSSRSSRPGIMESNSHISSSYSSRRERINGHQQKDVHPVFTDELPVVVSVEEGDRLSLRCSVKGVPDPEVEWFHNGQPLRVDEDIKINNRAGICSLMISEVLSDDDGEYTCVAKNSAGTSKSSSKVTVKISETKPKQPVIEPPRFVLHPQGQLLRDGEPAVIECVILGDPEVRWYKNDDLLKDSEDFHYQKSGDSYRLIISEVFPEDSGLYRVEAKTPVATIFSCFTVHVEVPEEEPTCPVFRTIPRSQNADEGTAVKFSCSFDREAQASKVSWRRNGQDIIESARFHFSQDADTYTFEIPTVLATDCGVYSVVASNSKGTSVWTFVLSVSISASPCADIDVVQLIKSMQQ</sequence>
<dbReference type="SUPFAM" id="SSF56112">
    <property type="entry name" value="Protein kinase-like (PK-like)"/>
    <property type="match status" value="1"/>
</dbReference>
<feature type="domain" description="Fibronectin type-III" evidence="25">
    <location>
        <begin position="1795"/>
        <end position="1890"/>
    </location>
</feature>
<evidence type="ECO:0000256" key="1">
    <source>
        <dbReference type="ARBA" id="ARBA00001946"/>
    </source>
</evidence>
<keyword evidence="6" id="KW-0723">Serine/threonine-protein kinase</keyword>
<evidence type="ECO:0000256" key="9">
    <source>
        <dbReference type="ARBA" id="ARBA00022723"/>
    </source>
</evidence>
<keyword evidence="5" id="KW-0963">Cytoplasm</keyword>
<dbReference type="PANTHER" id="PTHR13817:SF151">
    <property type="entry name" value="TITIN"/>
    <property type="match status" value="1"/>
</dbReference>
<dbReference type="Pfam" id="PF00069">
    <property type="entry name" value="Pkinase"/>
    <property type="match status" value="1"/>
</dbReference>
<evidence type="ECO:0000259" key="24">
    <source>
        <dbReference type="PROSITE" id="PS50835"/>
    </source>
</evidence>
<evidence type="ECO:0000256" key="17">
    <source>
        <dbReference type="ARBA" id="ARBA00023157"/>
    </source>
</evidence>
<keyword evidence="12" id="KW-0418">Kinase</keyword>
<dbReference type="InterPro" id="IPR000719">
    <property type="entry name" value="Prot_kinase_dom"/>
</dbReference>
<evidence type="ECO:0000256" key="11">
    <source>
        <dbReference type="ARBA" id="ARBA00022741"/>
    </source>
</evidence>
<feature type="region of interest" description="Disordered" evidence="22">
    <location>
        <begin position="4285"/>
        <end position="4305"/>
    </location>
</feature>
<dbReference type="InterPro" id="IPR036116">
    <property type="entry name" value="FN3_sf"/>
</dbReference>
<comment type="cofactor">
    <cofactor evidence="1">
        <name>Mg(2+)</name>
        <dbReference type="ChEBI" id="CHEBI:18420"/>
    </cofactor>
</comment>
<evidence type="ECO:0000256" key="12">
    <source>
        <dbReference type="ARBA" id="ARBA00022777"/>
    </source>
</evidence>
<evidence type="ECO:0000256" key="15">
    <source>
        <dbReference type="ARBA" id="ARBA00022842"/>
    </source>
</evidence>
<dbReference type="InterPro" id="IPR036179">
    <property type="entry name" value="Ig-like_dom_sf"/>
</dbReference>
<dbReference type="CDD" id="cd00063">
    <property type="entry name" value="FN3"/>
    <property type="match status" value="15"/>
</dbReference>
<comment type="caution">
    <text evidence="26">The sequence shown here is derived from an EMBL/GenBank/DDBJ whole genome shotgun (WGS) entry which is preliminary data.</text>
</comment>
<feature type="domain" description="Ig-like" evidence="24">
    <location>
        <begin position="4177"/>
        <end position="4266"/>
    </location>
</feature>
<dbReference type="GO" id="GO:0004674">
    <property type="term" value="F:protein serine/threonine kinase activity"/>
    <property type="evidence" value="ECO:0007669"/>
    <property type="project" value="UniProtKB-KW"/>
</dbReference>
<dbReference type="SMART" id="SM00408">
    <property type="entry name" value="IGc2"/>
    <property type="match status" value="19"/>
</dbReference>